<protein>
    <submittedName>
        <fullName evidence="2">Esterase</fullName>
    </submittedName>
</protein>
<organism evidence="2 3">
    <name type="scientific">Roseateles oligotrophus</name>
    <dbReference type="NCBI Taxonomy" id="1769250"/>
    <lineage>
        <taxon>Bacteria</taxon>
        <taxon>Pseudomonadati</taxon>
        <taxon>Pseudomonadota</taxon>
        <taxon>Betaproteobacteria</taxon>
        <taxon>Burkholderiales</taxon>
        <taxon>Sphaerotilaceae</taxon>
        <taxon>Roseateles</taxon>
    </lineage>
</organism>
<reference evidence="2 3" key="1">
    <citation type="submission" date="2021-11" db="EMBL/GenBank/DDBJ databases">
        <authorList>
            <person name="Liang Q."/>
            <person name="Mou H."/>
            <person name="Liu Z."/>
        </authorList>
    </citation>
    <scope>NUCLEOTIDE SEQUENCE [LARGE SCALE GENOMIC DNA]</scope>
    <source>
        <strain evidence="2 3">CHU3</strain>
    </source>
</reference>
<dbReference type="EMBL" id="JAJIRN010000007">
    <property type="protein sequence ID" value="MCV2369540.1"/>
    <property type="molecule type" value="Genomic_DNA"/>
</dbReference>
<feature type="signal peptide" evidence="1">
    <location>
        <begin position="1"/>
        <end position="25"/>
    </location>
</feature>
<evidence type="ECO:0000313" key="3">
    <source>
        <dbReference type="Proteomes" id="UP001209701"/>
    </source>
</evidence>
<accession>A0ABT2YHK3</accession>
<feature type="chain" id="PRO_5046940171" evidence="1">
    <location>
        <begin position="26"/>
        <end position="319"/>
    </location>
</feature>
<keyword evidence="1" id="KW-0732">Signal</keyword>
<keyword evidence="3" id="KW-1185">Reference proteome</keyword>
<evidence type="ECO:0000256" key="1">
    <source>
        <dbReference type="SAM" id="SignalP"/>
    </source>
</evidence>
<name>A0ABT2YHK3_9BURK</name>
<dbReference type="Proteomes" id="UP001209701">
    <property type="component" value="Unassembled WGS sequence"/>
</dbReference>
<gene>
    <name evidence="2" type="ORF">LNV07_15790</name>
</gene>
<dbReference type="PROSITE" id="PS51257">
    <property type="entry name" value="PROKAR_LIPOPROTEIN"/>
    <property type="match status" value="1"/>
</dbReference>
<dbReference type="RefSeq" id="WP_263572132.1">
    <property type="nucleotide sequence ID" value="NZ_JAJIRN010000007.1"/>
</dbReference>
<dbReference type="InterPro" id="IPR036514">
    <property type="entry name" value="SGNH_hydro_sf"/>
</dbReference>
<dbReference type="Gene3D" id="3.40.50.1110">
    <property type="entry name" value="SGNH hydrolase"/>
    <property type="match status" value="1"/>
</dbReference>
<comment type="caution">
    <text evidence="2">The sequence shown here is derived from an EMBL/GenBank/DDBJ whole genome shotgun (WGS) entry which is preliminary data.</text>
</comment>
<proteinExistence type="predicted"/>
<sequence length="319" mass="33850">MKSIQRSAGRYGRALLSMAALAMLAACGGGTEQIEPFAPTRIIALGDESSLITPEGKKYTINAVNATTGALECNSNPIWVQTLASSFSMVFPECNPDKVAAPQGLMRAQAGAKVAGVKSQIDTLLVAGIGPKDLISVLVGANDVLELYAKYPAQSKEALLAEARARGKALGGQVNRLANANGRIILSTLPDMGFSPLAVIDGKRDATLPKFMSDLTREFNLEMRVEIINDGRLIGLVLTDENTQVIAKYPSSFGISNFTDAACLATPAMPACTNATLTPEATKDNSWNSYLWASDRLYAPAGHVQVGRMAATRARNNPF</sequence>
<dbReference type="SUPFAM" id="SSF52266">
    <property type="entry name" value="SGNH hydrolase"/>
    <property type="match status" value="1"/>
</dbReference>
<evidence type="ECO:0000313" key="2">
    <source>
        <dbReference type="EMBL" id="MCV2369540.1"/>
    </source>
</evidence>